<dbReference type="GO" id="GO:0030246">
    <property type="term" value="F:carbohydrate binding"/>
    <property type="evidence" value="ECO:0007669"/>
    <property type="project" value="UniProtKB-KW"/>
</dbReference>
<name>A0A2U1BA98_9BACT</name>
<keyword evidence="1" id="KW-0732">Signal</keyword>
<comment type="caution">
    <text evidence="2">The sequence shown here is derived from an EMBL/GenBank/DDBJ whole genome shotgun (WGS) entry which is preliminary data.</text>
</comment>
<dbReference type="EMBL" id="QEKH01000002">
    <property type="protein sequence ID" value="PVY45575.1"/>
    <property type="molecule type" value="Genomic_DNA"/>
</dbReference>
<dbReference type="PROSITE" id="PS51257">
    <property type="entry name" value="PROKAR_LIPOPROTEIN"/>
    <property type="match status" value="1"/>
</dbReference>
<dbReference type="Gene3D" id="2.60.120.200">
    <property type="match status" value="2"/>
</dbReference>
<evidence type="ECO:0000313" key="2">
    <source>
        <dbReference type="EMBL" id="PVY45575.1"/>
    </source>
</evidence>
<dbReference type="Pfam" id="PF13385">
    <property type="entry name" value="Laminin_G_3"/>
    <property type="match status" value="2"/>
</dbReference>
<evidence type="ECO:0000313" key="3">
    <source>
        <dbReference type="Proteomes" id="UP000245959"/>
    </source>
</evidence>
<dbReference type="SUPFAM" id="SSF49899">
    <property type="entry name" value="Concanavalin A-like lectins/glucanases"/>
    <property type="match status" value="2"/>
</dbReference>
<keyword evidence="2" id="KW-0430">Lectin</keyword>
<dbReference type="GeneID" id="78293933"/>
<dbReference type="AlphaFoldDB" id="A0A2U1BA98"/>
<dbReference type="InterPro" id="IPR013320">
    <property type="entry name" value="ConA-like_dom_sf"/>
</dbReference>
<dbReference type="Proteomes" id="UP000245959">
    <property type="component" value="Unassembled WGS sequence"/>
</dbReference>
<evidence type="ECO:0000256" key="1">
    <source>
        <dbReference type="SAM" id="SignalP"/>
    </source>
</evidence>
<feature type="chain" id="PRO_5015761821" evidence="1">
    <location>
        <begin position="21"/>
        <end position="439"/>
    </location>
</feature>
<keyword evidence="3" id="KW-1185">Reference proteome</keyword>
<protein>
    <submittedName>
        <fullName evidence="2">Concanavalin A-like lectin/glucanase superfamily protein</fullName>
    </submittedName>
</protein>
<feature type="signal peptide" evidence="1">
    <location>
        <begin position="1"/>
        <end position="20"/>
    </location>
</feature>
<dbReference type="RefSeq" id="WP_116882600.1">
    <property type="nucleotide sequence ID" value="NZ_CABMMC010000022.1"/>
</dbReference>
<sequence>MKLFTILVFSTLLSCAGTLAAKPPFERPPVVFFHNGDISGYVGHDVRVTLRTALEKTGDALKFDGQRSVCRFSIPWLYPDRPLSASYVVDLTLDRLPEKSGVIAGRPGFHNALAVRPDGRVTFSCFGRDGKTSRLLISRNPLIPGRRHRVAGTMDCSRDNHTAMKLYIDGALEAADTLPMPPRHYGRELFLGGIDADRDGNAKSPAACAVGNFYFHYKALTPSEICALPGATGKEAWPVMSPVAALDGTGTAKPVFSGNVRRQDGAWHFTGGSTAAWKPGNAPESVTVTAAVQLDALPKQNGVIAGRPGFDNALGVMPDGRVFFNVWNAFRSDSLMIHSKTRLVPGRQYRVTGVAEGRGIETVAVLYVNGQEEARDSIAGPVFPYGGTFFAGGFPDGKGGVRSALDCRIYDCRIYGIALLPEEIAAIEQTTTTKDQHNQ</sequence>
<gene>
    <name evidence="2" type="ORF">C8D82_102146</name>
</gene>
<proteinExistence type="predicted"/>
<accession>A0A2U1BA98</accession>
<organism evidence="2 3">
    <name type="scientific">Victivallis vadensis</name>
    <dbReference type="NCBI Taxonomy" id="172901"/>
    <lineage>
        <taxon>Bacteria</taxon>
        <taxon>Pseudomonadati</taxon>
        <taxon>Lentisphaerota</taxon>
        <taxon>Lentisphaeria</taxon>
        <taxon>Victivallales</taxon>
        <taxon>Victivallaceae</taxon>
        <taxon>Victivallis</taxon>
    </lineage>
</organism>
<reference evidence="2 3" key="1">
    <citation type="submission" date="2018-04" db="EMBL/GenBank/DDBJ databases">
        <title>Genomic Encyclopedia of Type Strains, Phase IV (KMG-IV): sequencing the most valuable type-strain genomes for metagenomic binning, comparative biology and taxonomic classification.</title>
        <authorList>
            <person name="Goeker M."/>
        </authorList>
    </citation>
    <scope>NUCLEOTIDE SEQUENCE [LARGE SCALE GENOMIC DNA]</scope>
    <source>
        <strain evidence="2 3">DSM 14823</strain>
    </source>
</reference>